<dbReference type="Proteomes" id="UP000004080">
    <property type="component" value="Unassembled WGS sequence"/>
</dbReference>
<reference evidence="1 2" key="1">
    <citation type="journal article" date="2012" name="J. Bacteriol.">
        <title>Genome of Bacillus macauensis ZFHKF-1, a Long-Chain-Forming Bacterium.</title>
        <authorList>
            <person name="Cai L."/>
            <person name="Zhang T."/>
        </authorList>
    </citation>
    <scope>NUCLEOTIDE SEQUENCE [LARGE SCALE GENOMIC DNA]</scope>
    <source>
        <strain evidence="1 2">ZFHKF-1</strain>
    </source>
</reference>
<evidence type="ECO:0000313" key="2">
    <source>
        <dbReference type="Proteomes" id="UP000004080"/>
    </source>
</evidence>
<proteinExistence type="predicted"/>
<dbReference type="PATRIC" id="fig|1196324.3.peg.1436"/>
<organism evidence="1 2">
    <name type="scientific">Fictibacillus macauensis ZFHKF-1</name>
    <dbReference type="NCBI Taxonomy" id="1196324"/>
    <lineage>
        <taxon>Bacteria</taxon>
        <taxon>Bacillati</taxon>
        <taxon>Bacillota</taxon>
        <taxon>Bacilli</taxon>
        <taxon>Bacillales</taxon>
        <taxon>Fictibacillaceae</taxon>
        <taxon>Fictibacillus</taxon>
    </lineage>
</organism>
<evidence type="ECO:0000313" key="1">
    <source>
        <dbReference type="EMBL" id="EIT86051.1"/>
    </source>
</evidence>
<protein>
    <submittedName>
        <fullName evidence="1">Uncharacterized protein</fullName>
    </submittedName>
</protein>
<accession>I8J2S8</accession>
<gene>
    <name evidence="1" type="ORF">A374_07016</name>
</gene>
<keyword evidence="2" id="KW-1185">Reference proteome</keyword>
<dbReference type="AlphaFoldDB" id="I8J2S8"/>
<comment type="caution">
    <text evidence="1">The sequence shown here is derived from an EMBL/GenBank/DDBJ whole genome shotgun (WGS) entry which is preliminary data.</text>
</comment>
<dbReference type="EMBL" id="AKKV01000023">
    <property type="protein sequence ID" value="EIT86051.1"/>
    <property type="molecule type" value="Genomic_DNA"/>
</dbReference>
<sequence length="221" mass="25715">MKPLTRFLFSQEHSVRLLYTEDDYKRETLDGLHKAQQKVSAFFHQKKPIELTVYLVSHRQAFMRTVTNILKKTPSPTLFAQAQGVELVLLSPAAYFPSYDDQGYQELMCSEMIAMYSAMHRETELPNWLKKGLAVYLVCDERVHRIDKKNHLTIRDIEQSFKSDRIWSALLVRFIEEEYGEEALYDLATGKVANLFELLGKNGEANWQRWLTSTFQSPALS</sequence>
<dbReference type="RefSeq" id="WP_007201500.1">
    <property type="nucleotide sequence ID" value="NZ_AKKV01000023.1"/>
</dbReference>
<name>I8J2S8_9BACL</name>